<dbReference type="InterPro" id="IPR000683">
    <property type="entry name" value="Gfo/Idh/MocA-like_OxRdtase_N"/>
</dbReference>
<protein>
    <submittedName>
        <fullName evidence="4">Putative dehydrogenase</fullName>
    </submittedName>
</protein>
<feature type="domain" description="Gfo/Idh/MocA-like oxidoreductase N-terminal" evidence="2">
    <location>
        <begin position="5"/>
        <end position="117"/>
    </location>
</feature>
<dbReference type="GO" id="GO:0016491">
    <property type="term" value="F:oxidoreductase activity"/>
    <property type="evidence" value="ECO:0007669"/>
    <property type="project" value="UniProtKB-KW"/>
</dbReference>
<evidence type="ECO:0000313" key="4">
    <source>
        <dbReference type="EMBL" id="TCP56879.1"/>
    </source>
</evidence>
<dbReference type="PANTHER" id="PTHR43818:SF11">
    <property type="entry name" value="BCDNA.GH03377"/>
    <property type="match status" value="1"/>
</dbReference>
<dbReference type="OrthoDB" id="3815872at2"/>
<feature type="domain" description="GFO/IDH/MocA-like oxidoreductase" evidence="3">
    <location>
        <begin position="162"/>
        <end position="240"/>
    </location>
</feature>
<keyword evidence="1" id="KW-0560">Oxidoreductase</keyword>
<dbReference type="Gene3D" id="3.30.360.10">
    <property type="entry name" value="Dihydrodipicolinate Reductase, domain 2"/>
    <property type="match status" value="1"/>
</dbReference>
<name>A0A4R2R511_9PSEU</name>
<keyword evidence="5" id="KW-1185">Reference proteome</keyword>
<gene>
    <name evidence="4" type="ORF">EV191_101827</name>
</gene>
<dbReference type="Proteomes" id="UP000294911">
    <property type="component" value="Unassembled WGS sequence"/>
</dbReference>
<dbReference type="InterPro" id="IPR055170">
    <property type="entry name" value="GFO_IDH_MocA-like_dom"/>
</dbReference>
<evidence type="ECO:0000259" key="3">
    <source>
        <dbReference type="Pfam" id="PF22725"/>
    </source>
</evidence>
<dbReference type="RefSeq" id="WP_132875422.1">
    <property type="nucleotide sequence ID" value="NZ_SLXQ01000001.1"/>
</dbReference>
<dbReference type="SUPFAM" id="SSF55347">
    <property type="entry name" value="Glyceraldehyde-3-phosphate dehydrogenase-like, C-terminal domain"/>
    <property type="match status" value="1"/>
</dbReference>
<accession>A0A4R2R511</accession>
<dbReference type="Pfam" id="PF01408">
    <property type="entry name" value="GFO_IDH_MocA"/>
    <property type="match status" value="1"/>
</dbReference>
<dbReference type="EMBL" id="SLXQ01000001">
    <property type="protein sequence ID" value="TCP56879.1"/>
    <property type="molecule type" value="Genomic_DNA"/>
</dbReference>
<dbReference type="GO" id="GO:0000166">
    <property type="term" value="F:nucleotide binding"/>
    <property type="evidence" value="ECO:0007669"/>
    <property type="project" value="InterPro"/>
</dbReference>
<evidence type="ECO:0000313" key="5">
    <source>
        <dbReference type="Proteomes" id="UP000294911"/>
    </source>
</evidence>
<comment type="caution">
    <text evidence="4">The sequence shown here is derived from an EMBL/GenBank/DDBJ whole genome shotgun (WGS) entry which is preliminary data.</text>
</comment>
<dbReference type="SUPFAM" id="SSF51735">
    <property type="entry name" value="NAD(P)-binding Rossmann-fold domains"/>
    <property type="match status" value="1"/>
</dbReference>
<organism evidence="4 5">
    <name type="scientific">Tamaricihabitans halophyticus</name>
    <dbReference type="NCBI Taxonomy" id="1262583"/>
    <lineage>
        <taxon>Bacteria</taxon>
        <taxon>Bacillati</taxon>
        <taxon>Actinomycetota</taxon>
        <taxon>Actinomycetes</taxon>
        <taxon>Pseudonocardiales</taxon>
        <taxon>Pseudonocardiaceae</taxon>
        <taxon>Tamaricihabitans</taxon>
    </lineage>
</organism>
<dbReference type="PANTHER" id="PTHR43818">
    <property type="entry name" value="BCDNA.GH03377"/>
    <property type="match status" value="1"/>
</dbReference>
<dbReference type="AlphaFoldDB" id="A0A4R2R511"/>
<evidence type="ECO:0000256" key="1">
    <source>
        <dbReference type="ARBA" id="ARBA00023002"/>
    </source>
</evidence>
<reference evidence="4 5" key="1">
    <citation type="submission" date="2019-03" db="EMBL/GenBank/DDBJ databases">
        <title>Genomic Encyclopedia of Type Strains, Phase IV (KMG-IV): sequencing the most valuable type-strain genomes for metagenomic binning, comparative biology and taxonomic classification.</title>
        <authorList>
            <person name="Goeker M."/>
        </authorList>
    </citation>
    <scope>NUCLEOTIDE SEQUENCE [LARGE SCALE GENOMIC DNA]</scope>
    <source>
        <strain evidence="4 5">DSM 45765</strain>
    </source>
</reference>
<proteinExistence type="predicted"/>
<dbReference type="InterPro" id="IPR050463">
    <property type="entry name" value="Gfo/Idh/MocA_oxidrdct_glycsds"/>
</dbReference>
<sequence>MDEQLRVGLVGAGPWARSVHAPGLADHPGTRLTTVWARRASAAQEVAGSTGATVAADWPALLDEVDAVAFAVPPDVQAKLAAQAAAAGKHLILEKPLALDLPAAERLAGAVAEAGVVGMLMLSRRFAPETVAWLAELRRLGEWSGGDAKWLAGSLLAGDYSGSPWRHEGGALVDIGPHVLDLLDAALGEITGVPAASRTADDLWHLTLDHAGGARSSCTLSMRLPLRPSVLEFAVYGRHGYRALSGRPSSNQECFTAFLDDFVAMVASGTTAHPCDIRRGLHLQRVLETARQRADG</sequence>
<evidence type="ECO:0000259" key="2">
    <source>
        <dbReference type="Pfam" id="PF01408"/>
    </source>
</evidence>
<dbReference type="Pfam" id="PF22725">
    <property type="entry name" value="GFO_IDH_MocA_C3"/>
    <property type="match status" value="1"/>
</dbReference>
<dbReference type="InterPro" id="IPR036291">
    <property type="entry name" value="NAD(P)-bd_dom_sf"/>
</dbReference>
<dbReference type="Gene3D" id="3.40.50.720">
    <property type="entry name" value="NAD(P)-binding Rossmann-like Domain"/>
    <property type="match status" value="1"/>
</dbReference>